<gene>
    <name evidence="1" type="ORF">R6Y96_09655</name>
</gene>
<protein>
    <submittedName>
        <fullName evidence="1">DUF3467 domain-containing protein</fullName>
    </submittedName>
</protein>
<dbReference type="KEGG" id="mrc:R6Y96_09655"/>
<name>A0AAX4FWL3_9EURY</name>
<dbReference type="GeneID" id="85733422"/>
<dbReference type="EMBL" id="CP137642">
    <property type="protein sequence ID" value="WOX57541.1"/>
    <property type="molecule type" value="Genomic_DNA"/>
</dbReference>
<sequence>MANHEISVNIPSNLDPVYSNRIQIAYKEDEFTFLFLHEIPAANQARAKAIVSISPRHAKNLVEVLSKSIGDYEQKFGKITAPSPAQQQEGNVTIRGYS</sequence>
<reference evidence="1 2" key="1">
    <citation type="submission" date="2023-10" db="EMBL/GenBank/DDBJ databases">
        <title>The complete genome sequence of Methanoculleus receptaculi DSM 18860.</title>
        <authorList>
            <person name="Lai S.-J."/>
            <person name="You Y.-T."/>
            <person name="Chen S.-C."/>
        </authorList>
    </citation>
    <scope>NUCLEOTIDE SEQUENCE [LARGE SCALE GENOMIC DNA]</scope>
    <source>
        <strain evidence="1 2">DSM 18860</strain>
    </source>
</reference>
<accession>A0AAX4FWL3</accession>
<dbReference type="Pfam" id="PF11950">
    <property type="entry name" value="DUF3467"/>
    <property type="match status" value="1"/>
</dbReference>
<evidence type="ECO:0000313" key="1">
    <source>
        <dbReference type="EMBL" id="WOX57541.1"/>
    </source>
</evidence>
<dbReference type="RefSeq" id="WP_318621201.1">
    <property type="nucleotide sequence ID" value="NZ_CP137642.1"/>
</dbReference>
<keyword evidence="2" id="KW-1185">Reference proteome</keyword>
<dbReference type="InterPro" id="IPR021857">
    <property type="entry name" value="DUF3467"/>
</dbReference>
<evidence type="ECO:0000313" key="2">
    <source>
        <dbReference type="Proteomes" id="UP001305652"/>
    </source>
</evidence>
<dbReference type="Proteomes" id="UP001305652">
    <property type="component" value="Chromosome"/>
</dbReference>
<dbReference type="AlphaFoldDB" id="A0AAX4FWL3"/>
<proteinExistence type="predicted"/>
<organism evidence="1 2">
    <name type="scientific">Methanoculleus receptaculi</name>
    <dbReference type="NCBI Taxonomy" id="394967"/>
    <lineage>
        <taxon>Archaea</taxon>
        <taxon>Methanobacteriati</taxon>
        <taxon>Methanobacteriota</taxon>
        <taxon>Stenosarchaea group</taxon>
        <taxon>Methanomicrobia</taxon>
        <taxon>Methanomicrobiales</taxon>
        <taxon>Methanomicrobiaceae</taxon>
        <taxon>Methanoculleus</taxon>
    </lineage>
</organism>